<protein>
    <submittedName>
        <fullName evidence="1">Uncharacterized protein</fullName>
    </submittedName>
</protein>
<accession>A0A4U5QZN7</accession>
<name>A0A4U5QZN7_POPAL</name>
<evidence type="ECO:0000313" key="1">
    <source>
        <dbReference type="EMBL" id="TKS16843.1"/>
    </source>
</evidence>
<proteinExistence type="predicted"/>
<gene>
    <name evidence="1" type="ORF">D5086_0000016740</name>
</gene>
<dbReference type="EMBL" id="RCHU01000045">
    <property type="protein sequence ID" value="TKS16843.1"/>
    <property type="molecule type" value="Genomic_DNA"/>
</dbReference>
<organism evidence="1">
    <name type="scientific">Populus alba</name>
    <name type="common">White poplar</name>
    <dbReference type="NCBI Taxonomy" id="43335"/>
    <lineage>
        <taxon>Eukaryota</taxon>
        <taxon>Viridiplantae</taxon>
        <taxon>Streptophyta</taxon>
        <taxon>Embryophyta</taxon>
        <taxon>Tracheophyta</taxon>
        <taxon>Spermatophyta</taxon>
        <taxon>Magnoliopsida</taxon>
        <taxon>eudicotyledons</taxon>
        <taxon>Gunneridae</taxon>
        <taxon>Pentapetalae</taxon>
        <taxon>rosids</taxon>
        <taxon>fabids</taxon>
        <taxon>Malpighiales</taxon>
        <taxon>Salicaceae</taxon>
        <taxon>Saliceae</taxon>
        <taxon>Populus</taxon>
    </lineage>
</organism>
<comment type="caution">
    <text evidence="1">The sequence shown here is derived from an EMBL/GenBank/DDBJ whole genome shotgun (WGS) entry which is preliminary data.</text>
</comment>
<reference evidence="1" key="1">
    <citation type="submission" date="2018-10" db="EMBL/GenBank/DDBJ databases">
        <title>Population genomic analysis revealed the cold adaptation of white poplar.</title>
        <authorList>
            <person name="Liu Y.-J."/>
        </authorList>
    </citation>
    <scope>NUCLEOTIDE SEQUENCE [LARGE SCALE GENOMIC DNA]</scope>
    <source>
        <strain evidence="1">PAL-ZL1</strain>
    </source>
</reference>
<sequence length="163" mass="18698">MLGSPVACKSMLWFFSRSIHTPCNRSTVAESWQCGSPGNLRRNDWLIPNKSPVFDNDSPEPSLLRAKVTWSVTDSGFPFEQVKFDCLALRSPFTREQMRLDVFLDVLKKDSNFFDSKKGPKSGDKANSHPSDFRIIMDQNVQKNNKLMGMFWSNLPNERIFCL</sequence>
<dbReference type="AlphaFoldDB" id="A0A4U5QZN7"/>